<sequence length="439" mass="45864">MSNKKSKLWIPAVLMLSLTSIVSGCASGTSNATGAADVPVKVIKLGQIADSGLSGKINPDQEVKITSKISGKVAGIQVDEGAKVKKGDVLLTLETDDLIQQAKQAESALTSAKAKLADTQAGARPQELQAAESAVNAAQGAYEQAGASVEQANAAFNLATSTYNRLRNNYDSNASVSKEDLDRGTLDYEKARTAVGQAEAAQKAAAAQVEAAKSKLDLTRAGATDNTIVALQAEVDRLTAALELSNNALNNATISSPTDGIVVKRSIQPGELAQAGVALFSVVNMNQVQIELSVADSQIGSVKTGTPVDVKVPNVPGKSFAGNITYVSPVSNANSNTFPVKVTVDNKDGLLFAGMVAQVYTKETVQGKLEVPQSALIKKDDKQFVVQVDNGTAHLIEVKTTEKNKDWVYVEPNASLKTGQQIAVNPNSGITDGTKLKTE</sequence>
<dbReference type="InterPro" id="IPR006143">
    <property type="entry name" value="RND_pump_MFP"/>
</dbReference>
<dbReference type="PANTHER" id="PTHR32347">
    <property type="entry name" value="EFFLUX SYSTEM COMPONENT YKNX-RELATED"/>
    <property type="match status" value="1"/>
</dbReference>
<keyword evidence="9" id="KW-1185">Reference proteome</keyword>
<dbReference type="PRINTS" id="PR01490">
    <property type="entry name" value="RTXTOXIND"/>
</dbReference>
<comment type="subcellular location">
    <subcellularLocation>
        <location evidence="1">Cell envelope</location>
    </subcellularLocation>
</comment>
<dbReference type="NCBIfam" id="TIGR01730">
    <property type="entry name" value="RND_mfp"/>
    <property type="match status" value="1"/>
</dbReference>
<keyword evidence="3" id="KW-0175">Coiled coil</keyword>
<dbReference type="Gene3D" id="2.40.50.100">
    <property type="match status" value="1"/>
</dbReference>
<name>A0A4Q9DWA1_9BACL</name>
<proteinExistence type="inferred from homology"/>
<dbReference type="InterPro" id="IPR058792">
    <property type="entry name" value="Beta-barrel_RND_2"/>
</dbReference>
<comment type="similarity">
    <text evidence="2">Belongs to the membrane fusion protein (MFP) (TC 8.A.1) family.</text>
</comment>
<dbReference type="RefSeq" id="WP_131013244.1">
    <property type="nucleotide sequence ID" value="NZ_SIRE01000006.1"/>
</dbReference>
<comment type="caution">
    <text evidence="8">The sequence shown here is derived from an EMBL/GenBank/DDBJ whole genome shotgun (WGS) entry which is preliminary data.</text>
</comment>
<feature type="signal peptide" evidence="4">
    <location>
        <begin position="1"/>
        <end position="26"/>
    </location>
</feature>
<dbReference type="GO" id="GO:0016020">
    <property type="term" value="C:membrane"/>
    <property type="evidence" value="ECO:0007669"/>
    <property type="project" value="InterPro"/>
</dbReference>
<evidence type="ECO:0000256" key="3">
    <source>
        <dbReference type="ARBA" id="ARBA00023054"/>
    </source>
</evidence>
<dbReference type="Gene3D" id="1.10.287.470">
    <property type="entry name" value="Helix hairpin bin"/>
    <property type="match status" value="2"/>
</dbReference>
<evidence type="ECO:0000256" key="2">
    <source>
        <dbReference type="ARBA" id="ARBA00009477"/>
    </source>
</evidence>
<dbReference type="Pfam" id="PF25954">
    <property type="entry name" value="Beta-barrel_RND_2"/>
    <property type="match status" value="1"/>
</dbReference>
<dbReference type="FunFam" id="2.40.30.170:FF:000010">
    <property type="entry name" value="Efflux RND transporter periplasmic adaptor subunit"/>
    <property type="match status" value="1"/>
</dbReference>
<feature type="domain" description="Multidrug resistance protein MdtA-like barrel-sandwich hybrid" evidence="5">
    <location>
        <begin position="62"/>
        <end position="283"/>
    </location>
</feature>
<evidence type="ECO:0000259" key="6">
    <source>
        <dbReference type="Pfam" id="PF25954"/>
    </source>
</evidence>
<dbReference type="GO" id="GO:0022857">
    <property type="term" value="F:transmembrane transporter activity"/>
    <property type="evidence" value="ECO:0007669"/>
    <property type="project" value="InterPro"/>
</dbReference>
<dbReference type="Gene3D" id="2.40.30.170">
    <property type="match status" value="1"/>
</dbReference>
<dbReference type="Proteomes" id="UP000293142">
    <property type="component" value="Unassembled WGS sequence"/>
</dbReference>
<dbReference type="InterPro" id="IPR050465">
    <property type="entry name" value="UPF0194_transport"/>
</dbReference>
<dbReference type="PROSITE" id="PS51257">
    <property type="entry name" value="PROKAR_LIPOPROTEIN"/>
    <property type="match status" value="1"/>
</dbReference>
<evidence type="ECO:0000256" key="4">
    <source>
        <dbReference type="SAM" id="SignalP"/>
    </source>
</evidence>
<dbReference type="Gene3D" id="2.40.420.20">
    <property type="match status" value="1"/>
</dbReference>
<dbReference type="EMBL" id="SIRE01000006">
    <property type="protein sequence ID" value="TBL79998.1"/>
    <property type="molecule type" value="Genomic_DNA"/>
</dbReference>
<feature type="domain" description="CusB-like beta-barrel" evidence="6">
    <location>
        <begin position="290"/>
        <end position="361"/>
    </location>
</feature>
<accession>A0A4Q9DWA1</accession>
<evidence type="ECO:0000256" key="1">
    <source>
        <dbReference type="ARBA" id="ARBA00004196"/>
    </source>
</evidence>
<dbReference type="InterPro" id="IPR058637">
    <property type="entry name" value="YknX-like_C"/>
</dbReference>
<evidence type="ECO:0000313" key="9">
    <source>
        <dbReference type="Proteomes" id="UP000293142"/>
    </source>
</evidence>
<feature type="domain" description="YknX-like C-terminal permuted SH3-like" evidence="7">
    <location>
        <begin position="369"/>
        <end position="437"/>
    </location>
</feature>
<dbReference type="OrthoDB" id="9810430at2"/>
<evidence type="ECO:0000259" key="5">
    <source>
        <dbReference type="Pfam" id="PF25917"/>
    </source>
</evidence>
<protein>
    <submittedName>
        <fullName evidence="8">Efflux RND transporter periplasmic adaptor subunit</fullName>
    </submittedName>
</protein>
<keyword evidence="4" id="KW-0732">Signal</keyword>
<evidence type="ECO:0000313" key="8">
    <source>
        <dbReference type="EMBL" id="TBL79998.1"/>
    </source>
</evidence>
<dbReference type="PANTHER" id="PTHR32347:SF23">
    <property type="entry name" value="BLL5650 PROTEIN"/>
    <property type="match status" value="1"/>
</dbReference>
<dbReference type="SUPFAM" id="SSF111369">
    <property type="entry name" value="HlyD-like secretion proteins"/>
    <property type="match status" value="2"/>
</dbReference>
<dbReference type="Pfam" id="PF25989">
    <property type="entry name" value="YknX_C"/>
    <property type="match status" value="1"/>
</dbReference>
<dbReference type="Pfam" id="PF25917">
    <property type="entry name" value="BSH_RND"/>
    <property type="match status" value="1"/>
</dbReference>
<gene>
    <name evidence="8" type="ORF">EYB31_10475</name>
</gene>
<organism evidence="8 9">
    <name type="scientific">Paenibacillus thalictri</name>
    <dbReference type="NCBI Taxonomy" id="2527873"/>
    <lineage>
        <taxon>Bacteria</taxon>
        <taxon>Bacillati</taxon>
        <taxon>Bacillota</taxon>
        <taxon>Bacilli</taxon>
        <taxon>Bacillales</taxon>
        <taxon>Paenibacillaceae</taxon>
        <taxon>Paenibacillus</taxon>
    </lineage>
</organism>
<reference evidence="8 9" key="1">
    <citation type="submission" date="2019-02" db="EMBL/GenBank/DDBJ databases">
        <title>Paenibacillus sp. nov., isolated from surface-sterilized tissue of Thalictrum simplex L.</title>
        <authorList>
            <person name="Tuo L."/>
        </authorList>
    </citation>
    <scope>NUCLEOTIDE SEQUENCE [LARGE SCALE GENOMIC DNA]</scope>
    <source>
        <strain evidence="8 9">N2SHLJ1</strain>
    </source>
</reference>
<evidence type="ECO:0000259" key="7">
    <source>
        <dbReference type="Pfam" id="PF25989"/>
    </source>
</evidence>
<feature type="chain" id="PRO_5039545899" evidence="4">
    <location>
        <begin position="27"/>
        <end position="439"/>
    </location>
</feature>
<dbReference type="InterPro" id="IPR058625">
    <property type="entry name" value="MdtA-like_BSH"/>
</dbReference>
<dbReference type="GO" id="GO:0030313">
    <property type="term" value="C:cell envelope"/>
    <property type="evidence" value="ECO:0007669"/>
    <property type="project" value="UniProtKB-SubCell"/>
</dbReference>
<dbReference type="AlphaFoldDB" id="A0A4Q9DWA1"/>